<dbReference type="InterPro" id="IPR043133">
    <property type="entry name" value="GTP-CH-I_C/QueF"/>
</dbReference>
<evidence type="ECO:0000256" key="4">
    <source>
        <dbReference type="ARBA" id="ARBA00022679"/>
    </source>
</evidence>
<dbReference type="GO" id="GO:0004150">
    <property type="term" value="F:dihydroneopterin aldolase activity"/>
    <property type="evidence" value="ECO:0007669"/>
    <property type="project" value="UniProtKB-UniRule"/>
</dbReference>
<comment type="similarity">
    <text evidence="9">Belongs to the DHNA family.</text>
</comment>
<dbReference type="GO" id="GO:0046656">
    <property type="term" value="P:folic acid biosynthetic process"/>
    <property type="evidence" value="ECO:0007669"/>
    <property type="project" value="UniProtKB-UniRule"/>
</dbReference>
<dbReference type="InterPro" id="IPR000550">
    <property type="entry name" value="Hppk"/>
</dbReference>
<evidence type="ECO:0000256" key="2">
    <source>
        <dbReference type="ARBA" id="ARBA00005051"/>
    </source>
</evidence>
<dbReference type="RefSeq" id="WP_138209765.1">
    <property type="nucleotide sequence ID" value="NZ_CBCRUQ010000004.1"/>
</dbReference>
<dbReference type="EMBL" id="LR590481">
    <property type="protein sequence ID" value="VTQ87350.1"/>
    <property type="molecule type" value="Genomic_DNA"/>
</dbReference>
<dbReference type="NCBIfam" id="TIGR01498">
    <property type="entry name" value="folK"/>
    <property type="match status" value="1"/>
</dbReference>
<keyword evidence="4 11" id="KW-0808">Transferase</keyword>
<gene>
    <name evidence="11" type="primary">sulD</name>
    <name evidence="11" type="ORF">NCTC503_01068</name>
</gene>
<dbReference type="GO" id="GO:0003848">
    <property type="term" value="F:2-amino-4-hydroxy-6-hydroxymethyldihydropteridine diphosphokinase activity"/>
    <property type="evidence" value="ECO:0007669"/>
    <property type="project" value="UniProtKB-EC"/>
</dbReference>
<evidence type="ECO:0000313" key="11">
    <source>
        <dbReference type="EMBL" id="VTQ87350.1"/>
    </source>
</evidence>
<dbReference type="GO" id="GO:0046654">
    <property type="term" value="P:tetrahydrofolate biosynthetic process"/>
    <property type="evidence" value="ECO:0007669"/>
    <property type="project" value="UniProtKB-UniRule"/>
</dbReference>
<dbReference type="PANTHER" id="PTHR43071:SF1">
    <property type="entry name" value="2-AMINO-4-HYDROXY-6-HYDROXYMETHYLDIHYDROPTERIDINE PYROPHOSPHOKINASE"/>
    <property type="match status" value="1"/>
</dbReference>
<comment type="function">
    <text evidence="9">Catalyzes the conversion of 7,8-dihydroneopterin to 6-hydroxymethyl-7,8-dihydropterin.</text>
</comment>
<dbReference type="EC" id="2.7.6.3" evidence="9"/>
<comment type="catalytic activity">
    <reaction evidence="1">
        <text>6-hydroxymethyl-7,8-dihydropterin + ATP = (7,8-dihydropterin-6-yl)methyl diphosphate + AMP + H(+)</text>
        <dbReference type="Rhea" id="RHEA:11412"/>
        <dbReference type="ChEBI" id="CHEBI:15378"/>
        <dbReference type="ChEBI" id="CHEBI:30616"/>
        <dbReference type="ChEBI" id="CHEBI:44841"/>
        <dbReference type="ChEBI" id="CHEBI:72950"/>
        <dbReference type="ChEBI" id="CHEBI:456215"/>
        <dbReference type="EC" id="2.7.6.3"/>
    </reaction>
</comment>
<dbReference type="Gene3D" id="3.30.1130.10">
    <property type="match status" value="1"/>
</dbReference>
<keyword evidence="6" id="KW-0418">Kinase</keyword>
<comment type="similarity">
    <text evidence="3">In the N-terminal section; belongs to the DHNA family.</text>
</comment>
<name>A0A4U9RF23_HATHI</name>
<keyword evidence="5" id="KW-0547">Nucleotide-binding</keyword>
<dbReference type="CDD" id="cd00534">
    <property type="entry name" value="DHNA_DHNTPE"/>
    <property type="match status" value="1"/>
</dbReference>
<accession>A0A4U9RF23</accession>
<dbReference type="SUPFAM" id="SSF55620">
    <property type="entry name" value="Tetrahydrobiopterin biosynthesis enzymes-like"/>
    <property type="match status" value="1"/>
</dbReference>
<dbReference type="EC" id="4.1.2.25" evidence="9"/>
<keyword evidence="7" id="KW-0067">ATP-binding</keyword>
<comment type="catalytic activity">
    <reaction evidence="9">
        <text>7,8-dihydroneopterin = 6-hydroxymethyl-7,8-dihydropterin + glycolaldehyde</text>
        <dbReference type="Rhea" id="RHEA:10540"/>
        <dbReference type="ChEBI" id="CHEBI:17001"/>
        <dbReference type="ChEBI" id="CHEBI:17071"/>
        <dbReference type="ChEBI" id="CHEBI:44841"/>
        <dbReference type="EC" id="4.1.2.25"/>
    </reaction>
</comment>
<dbReference type="SMART" id="SM00905">
    <property type="entry name" value="FolB"/>
    <property type="match status" value="1"/>
</dbReference>
<dbReference type="Pfam" id="PF01288">
    <property type="entry name" value="HPPK"/>
    <property type="match status" value="1"/>
</dbReference>
<dbReference type="NCBIfam" id="TIGR00526">
    <property type="entry name" value="folB_dom"/>
    <property type="match status" value="1"/>
</dbReference>
<evidence type="ECO:0000256" key="5">
    <source>
        <dbReference type="ARBA" id="ARBA00022741"/>
    </source>
</evidence>
<dbReference type="Gene3D" id="3.30.70.560">
    <property type="entry name" value="7,8-Dihydro-6-hydroxymethylpterin-pyrophosphokinase HPPK"/>
    <property type="match status" value="1"/>
</dbReference>
<keyword evidence="12" id="KW-1185">Reference proteome</keyword>
<keyword evidence="9" id="KW-0456">Lyase</keyword>
<evidence type="ECO:0000256" key="8">
    <source>
        <dbReference type="ARBA" id="ARBA00022909"/>
    </source>
</evidence>
<protein>
    <recommendedName>
        <fullName evidence="9">Bifunctional folate synthesis protein</fullName>
    </recommendedName>
    <domain>
        <recommendedName>
            <fullName evidence="9">Dihydroneopterin aldolase</fullName>
            <shortName evidence="9">DHNA</shortName>
            <ecNumber evidence="9">4.1.2.25</ecNumber>
        </recommendedName>
        <alternativeName>
            <fullName evidence="9">7,8-dihydroneopterin aldolase</fullName>
        </alternativeName>
    </domain>
    <domain>
        <recommendedName>
            <fullName evidence="9">2-amino-4-hydroxy-6-hydroxymethyldihydropteridine pyrophosphokinase</fullName>
            <ecNumber evidence="9">2.7.6.3</ecNumber>
        </recommendedName>
        <alternativeName>
            <fullName evidence="9">6-hydroxymethyl-7,8-dihydropterin pyrophosphokinase</fullName>
            <shortName evidence="9">PPPK</shortName>
        </alternativeName>
        <alternativeName>
            <fullName evidence="9">7,8-dihydro-6-hydroxymethylpterin pyrophosphokinase</fullName>
            <shortName evidence="9">HPPK</shortName>
        </alternativeName>
    </domain>
</protein>
<comment type="pathway">
    <text evidence="2">Cofactor biosynthesis; tetrahydrofolate biosynthesis; 2-amino-4-hydroxy-6-hydroxymethyl-7,8-dihydropteridine diphosphate from 7,8-dihydroneopterin triphosphate: step 4/4.</text>
</comment>
<comment type="pathway">
    <text evidence="9">Cofactor biosynthesis; tetrahydrofolate biosynthesis; 2-amino-4-hydroxy-6-hydroxymethyl-7,8-dihydropteridine diphosphate from 7,8-dihydroneopterin triphosphate: step 3/4.</text>
</comment>
<dbReference type="Proteomes" id="UP000308489">
    <property type="component" value="Chromosome 1"/>
</dbReference>
<dbReference type="InterPro" id="IPR006156">
    <property type="entry name" value="Dihydroneopterin_aldolase"/>
</dbReference>
<dbReference type="OrthoDB" id="9808041at2"/>
<evidence type="ECO:0000256" key="1">
    <source>
        <dbReference type="ARBA" id="ARBA00000198"/>
    </source>
</evidence>
<dbReference type="GO" id="GO:0005524">
    <property type="term" value="F:ATP binding"/>
    <property type="evidence" value="ECO:0007669"/>
    <property type="project" value="UniProtKB-KW"/>
</dbReference>
<dbReference type="NCBIfam" id="TIGR00525">
    <property type="entry name" value="folB"/>
    <property type="match status" value="1"/>
</dbReference>
<dbReference type="KEGG" id="hhw:NCTC503_01068"/>
<proteinExistence type="inferred from homology"/>
<dbReference type="InterPro" id="IPR035907">
    <property type="entry name" value="Hppk_sf"/>
</dbReference>
<evidence type="ECO:0000259" key="10">
    <source>
        <dbReference type="PROSITE" id="PS00794"/>
    </source>
</evidence>
<dbReference type="AlphaFoldDB" id="A0A4U9RF23"/>
<keyword evidence="8 9" id="KW-0289">Folate biosynthesis</keyword>
<dbReference type="PANTHER" id="PTHR43071">
    <property type="entry name" value="2-AMINO-4-HYDROXY-6-HYDROXYMETHYLDIHYDROPTERIDINE PYROPHOSPHOKINASE"/>
    <property type="match status" value="1"/>
</dbReference>
<dbReference type="CDD" id="cd00483">
    <property type="entry name" value="HPPK"/>
    <property type="match status" value="1"/>
</dbReference>
<sequence>MDKIIVKGLEVFAHHGYFQEEKVLGQKFVISLEVDLDFNKATKNDDLNETIHYGILCEDVEREFKKEKFDLIEKAAEHITQYLLNKYAEIKIIKVKVKKPWAPIGKPLKYAAVEIERKRAKAYVAMGSNMGNKEENIRTAIDIIKKSNHTKVLKVSSFYSTEPVGYVEQDTFLNGAMEVETTLQPVEFIEYLLSVEKELKRERIIKWGPRTLDLDLILYEDIVLSKEEAVVPHPRMHMRLFVIEPLYEIAPYALHPLLNKRIFEIKEELEKN</sequence>
<evidence type="ECO:0000256" key="3">
    <source>
        <dbReference type="ARBA" id="ARBA00009640"/>
    </source>
</evidence>
<reference evidence="11 12" key="1">
    <citation type="submission" date="2019-05" db="EMBL/GenBank/DDBJ databases">
        <authorList>
            <consortium name="Pathogen Informatics"/>
        </authorList>
    </citation>
    <scope>NUCLEOTIDE SEQUENCE [LARGE SCALE GENOMIC DNA]</scope>
    <source>
        <strain evidence="11 12">NCTC503</strain>
    </source>
</reference>
<evidence type="ECO:0000256" key="9">
    <source>
        <dbReference type="RuleBase" id="RU362079"/>
    </source>
</evidence>
<dbReference type="Pfam" id="PF02152">
    <property type="entry name" value="FolB"/>
    <property type="match status" value="1"/>
</dbReference>
<evidence type="ECO:0000313" key="12">
    <source>
        <dbReference type="Proteomes" id="UP000308489"/>
    </source>
</evidence>
<dbReference type="InterPro" id="IPR006157">
    <property type="entry name" value="FolB_dom"/>
</dbReference>
<organism evidence="11 12">
    <name type="scientific">Hathewaya histolytica</name>
    <name type="common">Clostridium histolyticum</name>
    <dbReference type="NCBI Taxonomy" id="1498"/>
    <lineage>
        <taxon>Bacteria</taxon>
        <taxon>Bacillati</taxon>
        <taxon>Bacillota</taxon>
        <taxon>Clostridia</taxon>
        <taxon>Eubacteriales</taxon>
        <taxon>Clostridiaceae</taxon>
        <taxon>Hathewaya</taxon>
    </lineage>
</organism>
<evidence type="ECO:0000256" key="7">
    <source>
        <dbReference type="ARBA" id="ARBA00022840"/>
    </source>
</evidence>
<dbReference type="PROSITE" id="PS00794">
    <property type="entry name" value="HPPK"/>
    <property type="match status" value="1"/>
</dbReference>
<dbReference type="SUPFAM" id="SSF55083">
    <property type="entry name" value="6-hydroxymethyl-7,8-dihydropterin pyrophosphokinase, HPPK"/>
    <property type="match status" value="1"/>
</dbReference>
<feature type="domain" description="7,8-dihydro-6-hydroxymethylpterin-pyrophosphokinase" evidence="10">
    <location>
        <begin position="206"/>
        <end position="217"/>
    </location>
</feature>
<evidence type="ECO:0000256" key="6">
    <source>
        <dbReference type="ARBA" id="ARBA00022777"/>
    </source>
</evidence>
<dbReference type="UniPathway" id="UPA00077">
    <property type="reaction ID" value="UER00154"/>
</dbReference>
<dbReference type="GO" id="GO:0016301">
    <property type="term" value="F:kinase activity"/>
    <property type="evidence" value="ECO:0007669"/>
    <property type="project" value="UniProtKB-KW"/>
</dbReference>